<accession>A0A702BRA3</accession>
<sequence length="191" mass="22065">MGKHKKKNKEVIPGVYVYIWDFKIRPFAFGHASLKVINSGSQQVYISWWPMKDRYGKKRSKNIYFAYPERDQTHQDDVYLEEHQPDHTIFIPGKKTGEQGLNIIDIIKFWETLSLKSNGVQKSGPLLPWHTFKLNCSTVVFEALKAGGALTYASESRWLSIPWNPNSVKEFALSVKHNIEKARINDKQLAT</sequence>
<dbReference type="EMBL" id="DAAMHO010000011">
    <property type="protein sequence ID" value="HAC6694716.1"/>
    <property type="molecule type" value="Genomic_DNA"/>
</dbReference>
<evidence type="ECO:0008006" key="2">
    <source>
        <dbReference type="Google" id="ProtNLM"/>
    </source>
</evidence>
<evidence type="ECO:0000313" key="1">
    <source>
        <dbReference type="EMBL" id="HAC6694716.1"/>
    </source>
</evidence>
<organism evidence="1">
    <name type="scientific">Salmonella bongori serovar 44:r:-</name>
    <dbReference type="NCBI Taxonomy" id="1967585"/>
    <lineage>
        <taxon>Bacteria</taxon>
        <taxon>Pseudomonadati</taxon>
        <taxon>Pseudomonadota</taxon>
        <taxon>Gammaproteobacteria</taxon>
        <taxon>Enterobacterales</taxon>
        <taxon>Enterobacteriaceae</taxon>
        <taxon>Salmonella</taxon>
    </lineage>
</organism>
<comment type="caution">
    <text evidence="1">The sequence shown here is derived from an EMBL/GenBank/DDBJ whole genome shotgun (WGS) entry which is preliminary data.</text>
</comment>
<reference evidence="1" key="1">
    <citation type="journal article" date="2018" name="Genome Biol.">
        <title>SKESA: strategic k-mer extension for scrupulous assemblies.</title>
        <authorList>
            <person name="Souvorov A."/>
            <person name="Agarwala R."/>
            <person name="Lipman D.J."/>
        </authorList>
    </citation>
    <scope>NUCLEOTIDE SEQUENCE</scope>
    <source>
        <strain evidence="1">2702-77</strain>
    </source>
</reference>
<proteinExistence type="predicted"/>
<protein>
    <recommendedName>
        <fullName evidence="2">DUF4105 domain-containing protein</fullName>
    </recommendedName>
</protein>
<name>A0A702BRA3_SALBN</name>
<reference evidence="1" key="2">
    <citation type="submission" date="2018-09" db="EMBL/GenBank/DDBJ databases">
        <authorList>
            <consortium name="NCBI Pathogen Detection Project"/>
        </authorList>
    </citation>
    <scope>NUCLEOTIDE SEQUENCE</scope>
    <source>
        <strain evidence="1">2702-77</strain>
    </source>
</reference>
<dbReference type="AlphaFoldDB" id="A0A702BRA3"/>
<gene>
    <name evidence="1" type="ORF">G0D16_10585</name>
</gene>